<feature type="transmembrane region" description="Helical" evidence="6">
    <location>
        <begin position="133"/>
        <end position="155"/>
    </location>
</feature>
<evidence type="ECO:0000256" key="1">
    <source>
        <dbReference type="ARBA" id="ARBA00004127"/>
    </source>
</evidence>
<protein>
    <submittedName>
        <fullName evidence="8">HTTM domain-containing protein</fullName>
    </submittedName>
</protein>
<dbReference type="OrthoDB" id="327281at2157"/>
<dbReference type="Proteomes" id="UP000011689">
    <property type="component" value="Unassembled WGS sequence"/>
</dbReference>
<feature type="transmembrane region" description="Helical" evidence="6">
    <location>
        <begin position="91"/>
        <end position="113"/>
    </location>
</feature>
<name>M0FD76_9EURY</name>
<evidence type="ECO:0000256" key="3">
    <source>
        <dbReference type="ARBA" id="ARBA00022989"/>
    </source>
</evidence>
<comment type="subcellular location">
    <subcellularLocation>
        <location evidence="1">Endomembrane system</location>
        <topology evidence="1">Multi-pass membrane protein</topology>
    </subcellularLocation>
</comment>
<dbReference type="PATRIC" id="fig|1227481.4.peg.1428"/>
<organism evidence="8 9">
    <name type="scientific">Halorubrum hochstenium ATCC 700873</name>
    <dbReference type="NCBI Taxonomy" id="1227481"/>
    <lineage>
        <taxon>Archaea</taxon>
        <taxon>Methanobacteriati</taxon>
        <taxon>Methanobacteriota</taxon>
        <taxon>Stenosarchaea group</taxon>
        <taxon>Halobacteria</taxon>
        <taxon>Halobacteriales</taxon>
        <taxon>Haloferacaceae</taxon>
        <taxon>Halorubrum</taxon>
    </lineage>
</organism>
<evidence type="ECO:0000259" key="7">
    <source>
        <dbReference type="SMART" id="SM00752"/>
    </source>
</evidence>
<evidence type="ECO:0000256" key="4">
    <source>
        <dbReference type="ARBA" id="ARBA00023136"/>
    </source>
</evidence>
<keyword evidence="3 6" id="KW-1133">Transmembrane helix</keyword>
<keyword evidence="9" id="KW-1185">Reference proteome</keyword>
<reference evidence="8 9" key="1">
    <citation type="journal article" date="2014" name="PLoS Genet.">
        <title>Phylogenetically driven sequencing of extremely halophilic archaea reveals strategies for static and dynamic osmo-response.</title>
        <authorList>
            <person name="Becker E.A."/>
            <person name="Seitzer P.M."/>
            <person name="Tritt A."/>
            <person name="Larsen D."/>
            <person name="Krusor M."/>
            <person name="Yao A.I."/>
            <person name="Wu D."/>
            <person name="Madern D."/>
            <person name="Eisen J.A."/>
            <person name="Darling A.E."/>
            <person name="Facciotti M.T."/>
        </authorList>
    </citation>
    <scope>NUCLEOTIDE SEQUENCE [LARGE SCALE GENOMIC DNA]</scope>
    <source>
        <strain evidence="8 9">ATCC 700873</strain>
    </source>
</reference>
<dbReference type="RefSeq" id="WP_008583449.1">
    <property type="nucleotide sequence ID" value="NZ_AOJO01000033.1"/>
</dbReference>
<keyword evidence="2 6" id="KW-0812">Transmembrane</keyword>
<feature type="transmembrane region" description="Helical" evidence="6">
    <location>
        <begin position="414"/>
        <end position="432"/>
    </location>
</feature>
<dbReference type="AlphaFoldDB" id="M0FD76"/>
<evidence type="ECO:0000256" key="5">
    <source>
        <dbReference type="SAM" id="MobiDB-lite"/>
    </source>
</evidence>
<feature type="region of interest" description="Disordered" evidence="5">
    <location>
        <begin position="169"/>
        <end position="223"/>
    </location>
</feature>
<dbReference type="GO" id="GO:0012505">
    <property type="term" value="C:endomembrane system"/>
    <property type="evidence" value="ECO:0007669"/>
    <property type="project" value="UniProtKB-SubCell"/>
</dbReference>
<evidence type="ECO:0000256" key="6">
    <source>
        <dbReference type="SAM" id="Phobius"/>
    </source>
</evidence>
<dbReference type="GeneID" id="72714147"/>
<evidence type="ECO:0000256" key="2">
    <source>
        <dbReference type="ARBA" id="ARBA00022692"/>
    </source>
</evidence>
<keyword evidence="4 6" id="KW-0472">Membrane</keyword>
<proteinExistence type="predicted"/>
<evidence type="ECO:0000313" key="8">
    <source>
        <dbReference type="EMBL" id="ELZ57192.1"/>
    </source>
</evidence>
<feature type="compositionally biased region" description="Acidic residues" evidence="5">
    <location>
        <begin position="178"/>
        <end position="199"/>
    </location>
</feature>
<evidence type="ECO:0000313" key="9">
    <source>
        <dbReference type="Proteomes" id="UP000011689"/>
    </source>
</evidence>
<dbReference type="PANTHER" id="PTHR39535:SF2">
    <property type="entry name" value="HTTM DOMAIN-CONTAINING PROTEIN"/>
    <property type="match status" value="1"/>
</dbReference>
<dbReference type="InterPro" id="IPR052964">
    <property type="entry name" value="Sporulation_signal_mat"/>
</dbReference>
<feature type="transmembrane region" description="Helical" evidence="6">
    <location>
        <begin position="291"/>
        <end position="320"/>
    </location>
</feature>
<dbReference type="PANTHER" id="PTHR39535">
    <property type="entry name" value="SPORULATION-DELAYING PROTEIN SDPB"/>
    <property type="match status" value="1"/>
</dbReference>
<dbReference type="STRING" id="1227481.C467_07205"/>
<accession>M0FD76</accession>
<dbReference type="InterPro" id="IPR011020">
    <property type="entry name" value="HTTM-like"/>
</dbReference>
<gene>
    <name evidence="8" type="ORF">C467_07205</name>
</gene>
<sequence length="583" mass="62778">MAQTLSLATVRSRFSAVVRWLSAAVAARSSVDRRALAAFRIGLGAVLIADLLRRSRSLSAFYTDNGVLPRRALFADYSEVYSLHALSGEPWAVASLFAVAGVVALALAVGYRTRLATAVSWLLLLSLQVRNPMVLNAGDALLAMLLFWGVFLPLGSRWSVDAIRRADAESLGDGATPDAEDGATPDAEDGATPDAEDGATPDAAGGVADEAASEPGPSAGGPRGTAVATVASLGLLLQMLVMYVTNGVHKLEGDLWMGGEAVAYVMQADHFTHLLGDHIAAFPGLLRAATYVWVVLLFVSPLLILLTGVPRAAVASLFVGTHLGMAVTMRIDLFPVIAVVGFVPFYQTPVWDAAGRAVDRFGPSATLARWRARLESVGGTVASLDRSLSRPPRSGRLAGLSDGVRAGVERSRPIFSTVIPVFFVVLIVLSSAQSVGYGEVPDRGEEVLEAVEMDQHWKMFAPEPVRTTRWFVAPGVLENGSERDVLHDGEVSMDRPPDVDATYPSARWRKYLSNVYSGDNERHRSYLANHLCAEWNRTHATGVENVTVYQLYERTDPYNGSVQAANEFEMIEYDCSGEFVQNE</sequence>
<feature type="domain" description="HTTM-like" evidence="7">
    <location>
        <begin position="28"/>
        <end position="350"/>
    </location>
</feature>
<comment type="caution">
    <text evidence="8">The sequence shown here is derived from an EMBL/GenBank/DDBJ whole genome shotgun (WGS) entry which is preliminary data.</text>
</comment>
<dbReference type="EMBL" id="AOJO01000033">
    <property type="protein sequence ID" value="ELZ57192.1"/>
    <property type="molecule type" value="Genomic_DNA"/>
</dbReference>
<dbReference type="SMART" id="SM00752">
    <property type="entry name" value="HTTM"/>
    <property type="match status" value="1"/>
</dbReference>